<proteinExistence type="predicted"/>
<dbReference type="EMBL" id="HACA01028065">
    <property type="protein sequence ID" value="CDW45426.1"/>
    <property type="molecule type" value="Transcribed_RNA"/>
</dbReference>
<name>A0A0K2V674_LEPSM</name>
<evidence type="ECO:0000313" key="1">
    <source>
        <dbReference type="EMBL" id="CDW45426.1"/>
    </source>
</evidence>
<dbReference type="AlphaFoldDB" id="A0A0K2V674"/>
<organism evidence="1">
    <name type="scientific">Lepeophtheirus salmonis</name>
    <name type="common">Salmon louse</name>
    <name type="synonym">Caligus salmonis</name>
    <dbReference type="NCBI Taxonomy" id="72036"/>
    <lineage>
        <taxon>Eukaryota</taxon>
        <taxon>Metazoa</taxon>
        <taxon>Ecdysozoa</taxon>
        <taxon>Arthropoda</taxon>
        <taxon>Crustacea</taxon>
        <taxon>Multicrustacea</taxon>
        <taxon>Hexanauplia</taxon>
        <taxon>Copepoda</taxon>
        <taxon>Siphonostomatoida</taxon>
        <taxon>Caligidae</taxon>
        <taxon>Lepeophtheirus</taxon>
    </lineage>
</organism>
<sequence>MKAIADSINAASCSTFHRVIDKDLWYHSFSRCLSNRYKRVTGTKGFNQA</sequence>
<accession>A0A0K2V674</accession>
<reference evidence="1" key="1">
    <citation type="submission" date="2014-05" db="EMBL/GenBank/DDBJ databases">
        <authorList>
            <person name="Chronopoulou M."/>
        </authorList>
    </citation>
    <scope>NUCLEOTIDE SEQUENCE</scope>
    <source>
        <tissue evidence="1">Whole organism</tissue>
    </source>
</reference>
<protein>
    <submittedName>
        <fullName evidence="1">Uncharacterized protein</fullName>
    </submittedName>
</protein>